<sequence>MHSLNLYESWNTTDPAWSIMNTSIDQIQPVSFFAATYLSNTHNFLIDGGTSLYLEPAIKNQTLYYDTLKDNWVKPNIKGQMPVRRKQHTAVSDYQGRVWLWGGLSDMSTYGGPNIFYNTWTLINTQTWSVTYPQVENNPSPRIDHTATMISNKYILIIGGVVYSHDVTDPTGQLALNPVSMSSLLLFDIANNRWIQITAGGNIPAPRRGHSAVLSLDGKSVIIFGGGMPEDEHTQMNDVFILELATMRWTAPAIKGVPPKPRRYHKAYIVDDLMLVAFGLSSNNTGFDDVNILSISSWSWITQYTANIAWLSGKTTSTNGVARNNTGNITDYDPNSNIEGNENEVSTETRIKVGVIAGVISGGVVILGGGIFLVLSIVIFKRKQIRKKKLSNSNAVDPASIGQDSDSTITDLAFEPHLTTVQFQKPDNRSSTCYATQIEGEGHFYKPNAKTDE</sequence>
<evidence type="ECO:0000256" key="2">
    <source>
        <dbReference type="ARBA" id="ARBA00022737"/>
    </source>
</evidence>
<keyword evidence="2" id="KW-0677">Repeat</keyword>
<name>A0A8H7QY80_9FUNG</name>
<dbReference type="AlphaFoldDB" id="A0A8H7QY80"/>
<keyword evidence="3" id="KW-0812">Transmembrane</keyword>
<protein>
    <recommendedName>
        <fullName evidence="6">Galactose oxidase</fullName>
    </recommendedName>
</protein>
<evidence type="ECO:0000313" key="4">
    <source>
        <dbReference type="EMBL" id="KAG2200868.1"/>
    </source>
</evidence>
<dbReference type="Proteomes" id="UP000650833">
    <property type="component" value="Unassembled WGS sequence"/>
</dbReference>
<dbReference type="PANTHER" id="PTHR46093">
    <property type="entry name" value="ACYL-COA-BINDING DOMAIN-CONTAINING PROTEIN 5"/>
    <property type="match status" value="1"/>
</dbReference>
<dbReference type="Pfam" id="PF24681">
    <property type="entry name" value="Kelch_KLHDC2_KLHL20_DRC7"/>
    <property type="match status" value="2"/>
</dbReference>
<accession>A0A8H7QY80</accession>
<dbReference type="InterPro" id="IPR015915">
    <property type="entry name" value="Kelch-typ_b-propeller"/>
</dbReference>
<dbReference type="SUPFAM" id="SSF117281">
    <property type="entry name" value="Kelch motif"/>
    <property type="match status" value="1"/>
</dbReference>
<organism evidence="4 5">
    <name type="scientific">Mucor plumbeus</name>
    <dbReference type="NCBI Taxonomy" id="97098"/>
    <lineage>
        <taxon>Eukaryota</taxon>
        <taxon>Fungi</taxon>
        <taxon>Fungi incertae sedis</taxon>
        <taxon>Mucoromycota</taxon>
        <taxon>Mucoromycotina</taxon>
        <taxon>Mucoromycetes</taxon>
        <taxon>Mucorales</taxon>
        <taxon>Mucorineae</taxon>
        <taxon>Mucoraceae</taxon>
        <taxon>Mucor</taxon>
    </lineage>
</organism>
<evidence type="ECO:0000256" key="3">
    <source>
        <dbReference type="SAM" id="Phobius"/>
    </source>
</evidence>
<evidence type="ECO:0000256" key="1">
    <source>
        <dbReference type="ARBA" id="ARBA00022441"/>
    </source>
</evidence>
<keyword evidence="5" id="KW-1185">Reference proteome</keyword>
<dbReference type="OrthoDB" id="432528at2759"/>
<evidence type="ECO:0000313" key="5">
    <source>
        <dbReference type="Proteomes" id="UP000650833"/>
    </source>
</evidence>
<keyword evidence="3" id="KW-1133">Transmembrane helix</keyword>
<feature type="transmembrane region" description="Helical" evidence="3">
    <location>
        <begin position="355"/>
        <end position="380"/>
    </location>
</feature>
<dbReference type="PANTHER" id="PTHR46093:SF18">
    <property type="entry name" value="FIBRONECTIN TYPE-III DOMAIN-CONTAINING PROTEIN"/>
    <property type="match status" value="1"/>
</dbReference>
<keyword evidence="1" id="KW-0880">Kelch repeat</keyword>
<gene>
    <name evidence="4" type="ORF">INT46_006430</name>
</gene>
<dbReference type="Gene3D" id="2.120.10.80">
    <property type="entry name" value="Kelch-type beta propeller"/>
    <property type="match status" value="2"/>
</dbReference>
<dbReference type="EMBL" id="JAEPRC010000303">
    <property type="protein sequence ID" value="KAG2200868.1"/>
    <property type="molecule type" value="Genomic_DNA"/>
</dbReference>
<reference evidence="4" key="1">
    <citation type="submission" date="2020-12" db="EMBL/GenBank/DDBJ databases">
        <title>Metabolic potential, ecology and presence of endohyphal bacteria is reflected in genomic diversity of Mucoromycotina.</title>
        <authorList>
            <person name="Muszewska A."/>
            <person name="Okrasinska A."/>
            <person name="Steczkiewicz K."/>
            <person name="Drgas O."/>
            <person name="Orlowska M."/>
            <person name="Perlinska-Lenart U."/>
            <person name="Aleksandrzak-Piekarczyk T."/>
            <person name="Szatraj K."/>
            <person name="Zielenkiewicz U."/>
            <person name="Pilsyk S."/>
            <person name="Malc E."/>
            <person name="Mieczkowski P."/>
            <person name="Kruszewska J.S."/>
            <person name="Biernat P."/>
            <person name="Pawlowska J."/>
        </authorList>
    </citation>
    <scope>NUCLEOTIDE SEQUENCE</scope>
    <source>
        <strain evidence="4">CBS 226.32</strain>
    </source>
</reference>
<keyword evidence="3" id="KW-0472">Membrane</keyword>
<comment type="caution">
    <text evidence="4">The sequence shown here is derived from an EMBL/GenBank/DDBJ whole genome shotgun (WGS) entry which is preliminary data.</text>
</comment>
<proteinExistence type="predicted"/>
<evidence type="ECO:0008006" key="6">
    <source>
        <dbReference type="Google" id="ProtNLM"/>
    </source>
</evidence>